<evidence type="ECO:0000256" key="2">
    <source>
        <dbReference type="ARBA" id="ARBA00023015"/>
    </source>
</evidence>
<dbReference type="GO" id="GO:0000978">
    <property type="term" value="F:RNA polymerase II cis-regulatory region sequence-specific DNA binding"/>
    <property type="evidence" value="ECO:0007669"/>
    <property type="project" value="TreeGrafter"/>
</dbReference>
<dbReference type="PROSITE" id="PS50048">
    <property type="entry name" value="ZN2_CY6_FUNGAL_2"/>
    <property type="match status" value="1"/>
</dbReference>
<dbReference type="Proteomes" id="UP000803884">
    <property type="component" value="Unassembled WGS sequence"/>
</dbReference>
<dbReference type="PANTHER" id="PTHR47424">
    <property type="entry name" value="REGULATORY PROTEIN GAL4"/>
    <property type="match status" value="1"/>
</dbReference>
<dbReference type="GO" id="GO:0008270">
    <property type="term" value="F:zinc ion binding"/>
    <property type="evidence" value="ECO:0007669"/>
    <property type="project" value="InterPro"/>
</dbReference>
<dbReference type="InterPro" id="IPR007219">
    <property type="entry name" value="XnlR_reg_dom"/>
</dbReference>
<feature type="compositionally biased region" description="Polar residues" evidence="5">
    <location>
        <begin position="130"/>
        <end position="151"/>
    </location>
</feature>
<dbReference type="Pfam" id="PF00172">
    <property type="entry name" value="Zn_clus"/>
    <property type="match status" value="1"/>
</dbReference>
<dbReference type="CDD" id="cd12148">
    <property type="entry name" value="fungal_TF_MHR"/>
    <property type="match status" value="1"/>
</dbReference>
<protein>
    <recommendedName>
        <fullName evidence="6">Zn(2)-C6 fungal-type domain-containing protein</fullName>
    </recommendedName>
</protein>
<comment type="caution">
    <text evidence="7">The sequence shown here is derived from an EMBL/GenBank/DDBJ whole genome shotgun (WGS) entry which is preliminary data.</text>
</comment>
<dbReference type="GO" id="GO:0005634">
    <property type="term" value="C:nucleus"/>
    <property type="evidence" value="ECO:0007669"/>
    <property type="project" value="TreeGrafter"/>
</dbReference>
<dbReference type="GO" id="GO:0000435">
    <property type="term" value="P:positive regulation of transcription from RNA polymerase II promoter by galactose"/>
    <property type="evidence" value="ECO:0007669"/>
    <property type="project" value="TreeGrafter"/>
</dbReference>
<evidence type="ECO:0000256" key="4">
    <source>
        <dbReference type="ARBA" id="ARBA00023242"/>
    </source>
</evidence>
<dbReference type="SMART" id="SM00066">
    <property type="entry name" value="GAL4"/>
    <property type="match status" value="1"/>
</dbReference>
<proteinExistence type="predicted"/>
<dbReference type="SUPFAM" id="SSF57701">
    <property type="entry name" value="Zn2/Cys6 DNA-binding domain"/>
    <property type="match status" value="1"/>
</dbReference>
<evidence type="ECO:0000313" key="7">
    <source>
        <dbReference type="EMBL" id="KAL1582531.1"/>
    </source>
</evidence>
<dbReference type="EMBL" id="JAAQHG020000048">
    <property type="protein sequence ID" value="KAL1582531.1"/>
    <property type="molecule type" value="Genomic_DNA"/>
</dbReference>
<feature type="domain" description="Zn(2)-C6 fungal-type" evidence="6">
    <location>
        <begin position="17"/>
        <end position="48"/>
    </location>
</feature>
<dbReference type="Pfam" id="PF04082">
    <property type="entry name" value="Fungal_trans"/>
    <property type="match status" value="1"/>
</dbReference>
<dbReference type="InterPro" id="IPR001138">
    <property type="entry name" value="Zn2Cys6_DnaBD"/>
</dbReference>
<sequence>MPRPKVHESQRQRAAEACSFCRDTKKKCSGTAPCTQCQRRGLHDECFITYLPRGSRLRTQRAAAGAGRQSWNSVSQASVSSAQDATSAALLSPTQLRPTLSHGQSGNAADAFRPLSPSESREENDDSVGNAAQGSAQTPRPSDKSVGQDSSLAAPGPRMLLSSHGERVYIGAAASIAFLQTVRRVVAGQIGPSDFTNSKENDRMLEIDAPQITVDAMEITAEQKLQFLRCYFSVTEAFIDIFDPSDLETCIKTGGSGPLVTSIDDLNEGGTDAPSDSQISPLRRASLDLVIAIGAQCTSKEDAQNIGRAFFRGAQRQALSEMIQDPDLDMVRTYLLMAFYMLGECRRNTAYMYLSVAARAAIALGLHSPSSYSGKQALNENDKLRLRVWMTCRVGDKLVNSLLGRPATTIGIPEELGAILSTLSSGQDHGLNCMAAAYNIVSIIDDINTKLYGEQDVRPEVVEQLLQAIDAWKRDFSPSLSQTAPWTSLALGDMTMEATKGSVGVVHVSCLYYFAVMLATRPVFISGLTLRNGRKDQQSAMSEACLDAAMFLAQTCVEALDAGLLESNMCIMKALVFAAGLVLGVESFAKPTVNTDVERAFESAKQVLKFLAARSPQANHYLGILTSLSNAIAEQRSRTEPSRASRYVSRLFSLGSSASSAGTIGDRQSDDNNVWSSALLDDSALAAVGDLPELMGTPSQWPSGGVLDPELFIDWETVNISHWDNFPFRV</sequence>
<dbReference type="InterPro" id="IPR036864">
    <property type="entry name" value="Zn2-C6_fun-type_DNA-bd_sf"/>
</dbReference>
<feature type="region of interest" description="Disordered" evidence="5">
    <location>
        <begin position="97"/>
        <end position="158"/>
    </location>
</feature>
<evidence type="ECO:0000256" key="1">
    <source>
        <dbReference type="ARBA" id="ARBA00022723"/>
    </source>
</evidence>
<organism evidence="7 8">
    <name type="scientific">Cladosporium halotolerans</name>
    <dbReference type="NCBI Taxonomy" id="1052096"/>
    <lineage>
        <taxon>Eukaryota</taxon>
        <taxon>Fungi</taxon>
        <taxon>Dikarya</taxon>
        <taxon>Ascomycota</taxon>
        <taxon>Pezizomycotina</taxon>
        <taxon>Dothideomycetes</taxon>
        <taxon>Dothideomycetidae</taxon>
        <taxon>Cladosporiales</taxon>
        <taxon>Cladosporiaceae</taxon>
        <taxon>Cladosporium</taxon>
    </lineage>
</organism>
<dbReference type="RefSeq" id="XP_069225638.1">
    <property type="nucleotide sequence ID" value="XM_069377309.1"/>
</dbReference>
<dbReference type="Gene3D" id="4.10.240.10">
    <property type="entry name" value="Zn(2)-C6 fungal-type DNA-binding domain"/>
    <property type="match status" value="1"/>
</dbReference>
<feature type="compositionally biased region" description="Polar residues" evidence="5">
    <location>
        <begin position="97"/>
        <end position="107"/>
    </location>
</feature>
<dbReference type="CDD" id="cd00067">
    <property type="entry name" value="GAL4"/>
    <property type="match status" value="1"/>
</dbReference>
<dbReference type="GO" id="GO:0006351">
    <property type="term" value="P:DNA-templated transcription"/>
    <property type="evidence" value="ECO:0007669"/>
    <property type="project" value="InterPro"/>
</dbReference>
<evidence type="ECO:0000256" key="3">
    <source>
        <dbReference type="ARBA" id="ARBA00023163"/>
    </source>
</evidence>
<evidence type="ECO:0000313" key="8">
    <source>
        <dbReference type="Proteomes" id="UP000803884"/>
    </source>
</evidence>
<accession>A0AB34KF20</accession>
<reference evidence="7 8" key="1">
    <citation type="journal article" date="2020" name="Microbiol. Resour. Announc.">
        <title>Draft Genome Sequence of a Cladosporium Species Isolated from the Mesophotic Ascidian Didemnum maculosum.</title>
        <authorList>
            <person name="Gioti A."/>
            <person name="Siaperas R."/>
            <person name="Nikolaivits E."/>
            <person name="Le Goff G."/>
            <person name="Ouazzani J."/>
            <person name="Kotoulas G."/>
            <person name="Topakas E."/>
        </authorList>
    </citation>
    <scope>NUCLEOTIDE SEQUENCE [LARGE SCALE GENOMIC DNA]</scope>
    <source>
        <strain evidence="7 8">TM138-S3</strain>
    </source>
</reference>
<dbReference type="SMART" id="SM00906">
    <property type="entry name" value="Fungal_trans"/>
    <property type="match status" value="1"/>
</dbReference>
<name>A0AB34KF20_9PEZI</name>
<dbReference type="PANTHER" id="PTHR47424:SF9">
    <property type="entry name" value="TAH-2"/>
    <property type="match status" value="1"/>
</dbReference>
<dbReference type="GO" id="GO:0000981">
    <property type="term" value="F:DNA-binding transcription factor activity, RNA polymerase II-specific"/>
    <property type="evidence" value="ECO:0007669"/>
    <property type="project" value="InterPro"/>
</dbReference>
<gene>
    <name evidence="7" type="ORF">WHR41_08705</name>
</gene>
<keyword evidence="2" id="KW-0805">Transcription regulation</keyword>
<dbReference type="AlphaFoldDB" id="A0AB34KF20"/>
<evidence type="ECO:0000256" key="5">
    <source>
        <dbReference type="SAM" id="MobiDB-lite"/>
    </source>
</evidence>
<keyword evidence="1" id="KW-0479">Metal-binding</keyword>
<keyword evidence="8" id="KW-1185">Reference proteome</keyword>
<dbReference type="GeneID" id="96010147"/>
<dbReference type="InterPro" id="IPR051127">
    <property type="entry name" value="Fungal_SecMet_Regulators"/>
</dbReference>
<keyword evidence="3" id="KW-0804">Transcription</keyword>
<keyword evidence="4" id="KW-0539">Nucleus</keyword>
<dbReference type="PROSITE" id="PS00463">
    <property type="entry name" value="ZN2_CY6_FUNGAL_1"/>
    <property type="match status" value="1"/>
</dbReference>
<evidence type="ECO:0000259" key="6">
    <source>
        <dbReference type="PROSITE" id="PS50048"/>
    </source>
</evidence>